<evidence type="ECO:0000256" key="1">
    <source>
        <dbReference type="SAM" id="MobiDB-lite"/>
    </source>
</evidence>
<dbReference type="AlphaFoldDB" id="A0A4V1EEB9"/>
<dbReference type="Gene3D" id="3.40.50.450">
    <property type="match status" value="1"/>
</dbReference>
<sequence length="375" mass="41866">MGRPETTSATVLPAAVASQPDGTSKLVLATPAFLLINLTAALASHLAPLYRCLPLPERDSMNCFVIMPFSPEFDDVYAAIKIAVESTTSAFAGRCFRLDESRPAGRITDRLITELHSATICIADLTEERPNVMWELGFAMALGKPTVILTQNESLPFDVHDMQKIVYRRLQLDATLVAPLKRTVFDTCGSLLQQEVTSMDATASTLGTMLAEISQLKTIIAEFVAWKNVDGEPNGVPQAENSALVGHWYNSESSSNVYARNIRGELVAPYCFGGNRKLVGVYFGWRRIGEYWYARYQWIHQDICGFSFLRMDSMEKMTGAWWPSENNRQDETSPPRDGGIPASWIKQSSPAPSWAEDFFREVEQEGLASWLARYR</sequence>
<dbReference type="EMBL" id="CP040017">
    <property type="protein sequence ID" value="QCP14041.1"/>
    <property type="molecule type" value="Genomic_DNA"/>
</dbReference>
<evidence type="ECO:0000313" key="5">
    <source>
        <dbReference type="Proteomes" id="UP000584325"/>
    </source>
</evidence>
<dbReference type="OrthoDB" id="9816036at2"/>
<accession>A0A4V1EEB9</accession>
<dbReference type="RefSeq" id="WP_137316816.1">
    <property type="nucleotide sequence ID" value="NZ_CP040017.1"/>
</dbReference>
<evidence type="ECO:0000313" key="2">
    <source>
        <dbReference type="EMBL" id="MBB3224092.1"/>
    </source>
</evidence>
<evidence type="ECO:0000313" key="4">
    <source>
        <dbReference type="Proteomes" id="UP000298763"/>
    </source>
</evidence>
<keyword evidence="4" id="KW-1185">Reference proteome</keyword>
<name>A0A4V1EEB9_9BURK</name>
<feature type="region of interest" description="Disordered" evidence="1">
    <location>
        <begin position="321"/>
        <end position="349"/>
    </location>
</feature>
<evidence type="ECO:0000313" key="3">
    <source>
        <dbReference type="EMBL" id="QCP14041.1"/>
    </source>
</evidence>
<dbReference type="EMBL" id="JACHXS010000011">
    <property type="protein sequence ID" value="MBB3224092.1"/>
    <property type="molecule type" value="Genomic_DNA"/>
</dbReference>
<reference evidence="3 4" key="1">
    <citation type="submission" date="2019-05" db="EMBL/GenBank/DDBJ databases">
        <title>Draft Genome Sequences of Six Type Strains of the Genus Massilia.</title>
        <authorList>
            <person name="Miess H."/>
            <person name="Frediansyhah A."/>
            <person name="Gross H."/>
        </authorList>
    </citation>
    <scope>NUCLEOTIDE SEQUENCE [LARGE SCALE GENOMIC DNA]</scope>
    <source>
        <strain evidence="3 4">DSMZ 26121</strain>
    </source>
</reference>
<gene>
    <name evidence="3" type="ORF">FCL38_29225</name>
    <name evidence="2" type="ORF">FHS02_004951</name>
</gene>
<proteinExistence type="predicted"/>
<protein>
    <submittedName>
        <fullName evidence="2">Uncharacterized protein</fullName>
    </submittedName>
</protein>
<dbReference type="SUPFAM" id="SSF52309">
    <property type="entry name" value="N-(deoxy)ribosyltransferase-like"/>
    <property type="match status" value="1"/>
</dbReference>
<reference evidence="2 5" key="2">
    <citation type="submission" date="2020-08" db="EMBL/GenBank/DDBJ databases">
        <title>Genomic Encyclopedia of Type Strains, Phase III (KMG-III): the genomes of soil and plant-associated and newly described type strains.</title>
        <authorList>
            <person name="Whitman W."/>
        </authorList>
    </citation>
    <scope>NUCLEOTIDE SEQUENCE [LARGE SCALE GENOMIC DNA]</scope>
    <source>
        <strain evidence="2 5">CECT 7753</strain>
    </source>
</reference>
<dbReference type="Proteomes" id="UP000298763">
    <property type="component" value="Chromosome"/>
</dbReference>
<organism evidence="2 5">
    <name type="scientific">Pseudoduganella umbonata</name>
    <dbReference type="NCBI Taxonomy" id="864828"/>
    <lineage>
        <taxon>Bacteria</taxon>
        <taxon>Pseudomonadati</taxon>
        <taxon>Pseudomonadota</taxon>
        <taxon>Betaproteobacteria</taxon>
        <taxon>Burkholderiales</taxon>
        <taxon>Oxalobacteraceae</taxon>
        <taxon>Telluria group</taxon>
        <taxon>Pseudoduganella</taxon>
    </lineage>
</organism>
<dbReference type="Proteomes" id="UP000584325">
    <property type="component" value="Unassembled WGS sequence"/>
</dbReference>